<evidence type="ECO:0000313" key="1">
    <source>
        <dbReference type="EMBL" id="MPR37191.1"/>
    </source>
</evidence>
<accession>A0A7C9FQK0</accession>
<dbReference type="RefSeq" id="WP_152766480.1">
    <property type="nucleotide sequence ID" value="NZ_WHLY01000004.1"/>
</dbReference>
<comment type="caution">
    <text evidence="1">The sequence shown here is derived from an EMBL/GenBank/DDBJ whole genome shotgun (WGS) entry which is preliminary data.</text>
</comment>
<reference evidence="1 2" key="1">
    <citation type="submission" date="2019-10" db="EMBL/GenBank/DDBJ databases">
        <title>Draft Genome Sequence of Cytophagaceae sp. SJW1-29.</title>
        <authorList>
            <person name="Choi A."/>
        </authorList>
    </citation>
    <scope>NUCLEOTIDE SEQUENCE [LARGE SCALE GENOMIC DNA]</scope>
    <source>
        <strain evidence="1 2">SJW1-29</strain>
    </source>
</reference>
<gene>
    <name evidence="1" type="ORF">GBK04_28615</name>
</gene>
<dbReference type="AlphaFoldDB" id="A0A7C9FQK0"/>
<dbReference type="Proteomes" id="UP000479293">
    <property type="component" value="Unassembled WGS sequence"/>
</dbReference>
<evidence type="ECO:0000313" key="2">
    <source>
        <dbReference type="Proteomes" id="UP000479293"/>
    </source>
</evidence>
<dbReference type="EMBL" id="WHLY01000004">
    <property type="protein sequence ID" value="MPR37191.1"/>
    <property type="molecule type" value="Genomic_DNA"/>
</dbReference>
<protein>
    <submittedName>
        <fullName evidence="1">Uncharacterized protein</fullName>
    </submittedName>
</protein>
<keyword evidence="2" id="KW-1185">Reference proteome</keyword>
<proteinExistence type="predicted"/>
<sequence>MANYISENDIEAACCGVLMDELHYDEHLNLWQLPTMEYGLRRTDAADLVRLGTLRPVCGS</sequence>
<name>A0A7C9FQK0_9BACT</name>
<organism evidence="1 2">
    <name type="scientific">Salmonirosea aquatica</name>
    <dbReference type="NCBI Taxonomy" id="2654236"/>
    <lineage>
        <taxon>Bacteria</taxon>
        <taxon>Pseudomonadati</taxon>
        <taxon>Bacteroidota</taxon>
        <taxon>Cytophagia</taxon>
        <taxon>Cytophagales</taxon>
        <taxon>Spirosomataceae</taxon>
        <taxon>Salmonirosea</taxon>
    </lineage>
</organism>